<evidence type="ECO:0008006" key="3">
    <source>
        <dbReference type="Google" id="ProtNLM"/>
    </source>
</evidence>
<gene>
    <name evidence="1" type="ORF">ACEWY4_009380</name>
</gene>
<organism evidence="1 2">
    <name type="scientific">Coilia grayii</name>
    <name type="common">Gray's grenadier anchovy</name>
    <dbReference type="NCBI Taxonomy" id="363190"/>
    <lineage>
        <taxon>Eukaryota</taxon>
        <taxon>Metazoa</taxon>
        <taxon>Chordata</taxon>
        <taxon>Craniata</taxon>
        <taxon>Vertebrata</taxon>
        <taxon>Euteleostomi</taxon>
        <taxon>Actinopterygii</taxon>
        <taxon>Neopterygii</taxon>
        <taxon>Teleostei</taxon>
        <taxon>Clupei</taxon>
        <taxon>Clupeiformes</taxon>
        <taxon>Clupeoidei</taxon>
        <taxon>Engraulidae</taxon>
        <taxon>Coilinae</taxon>
        <taxon>Coilia</taxon>
    </lineage>
</organism>
<evidence type="ECO:0000313" key="2">
    <source>
        <dbReference type="Proteomes" id="UP001591681"/>
    </source>
</evidence>
<comment type="caution">
    <text evidence="1">The sequence shown here is derived from an EMBL/GenBank/DDBJ whole genome shotgun (WGS) entry which is preliminary data.</text>
</comment>
<proteinExistence type="predicted"/>
<keyword evidence="2" id="KW-1185">Reference proteome</keyword>
<accession>A0ABD1K694</accession>
<reference evidence="1 2" key="1">
    <citation type="submission" date="2024-09" db="EMBL/GenBank/DDBJ databases">
        <title>A chromosome-level genome assembly of Gray's grenadier anchovy, Coilia grayii.</title>
        <authorList>
            <person name="Fu Z."/>
        </authorList>
    </citation>
    <scope>NUCLEOTIDE SEQUENCE [LARGE SCALE GENOMIC DNA]</scope>
    <source>
        <strain evidence="1">G4</strain>
        <tissue evidence="1">Muscle</tissue>
    </source>
</reference>
<dbReference type="PANTHER" id="PTHR13308">
    <property type="entry name" value="NEDD4-BINDING PROTEIN 2-LIKE 1"/>
    <property type="match status" value="1"/>
</dbReference>
<protein>
    <recommendedName>
        <fullName evidence="3">NEDD4-binding protein 2-like 1</fullName>
    </recommendedName>
</protein>
<dbReference type="Gene3D" id="3.40.50.300">
    <property type="entry name" value="P-loop containing nucleotide triphosphate hydrolases"/>
    <property type="match status" value="1"/>
</dbReference>
<dbReference type="AlphaFoldDB" id="A0ABD1K694"/>
<evidence type="ECO:0000313" key="1">
    <source>
        <dbReference type="EMBL" id="KAL2094661.1"/>
    </source>
</evidence>
<dbReference type="Proteomes" id="UP001591681">
    <property type="component" value="Unassembled WGS sequence"/>
</dbReference>
<sequence length="175" mass="21096">MGRKKHPHRTKTLYILRGLPGTGKSDRAWELQQRFGGEIISADDYWPRNKVGHYRVIPGELHKAHMWARNEGLKAMDREVDPVIIDNTNMTHWDMYPYVLMAFNRGYWIKFKVMKDTWHVSLEDLYSINKKRIPFSTLERMKSKYQPVRHIYDILRDDDIAEEWKSRREMKDSSW</sequence>
<dbReference type="SUPFAM" id="SSF52540">
    <property type="entry name" value="P-loop containing nucleoside triphosphate hydrolases"/>
    <property type="match status" value="1"/>
</dbReference>
<dbReference type="InterPro" id="IPR027417">
    <property type="entry name" value="P-loop_NTPase"/>
</dbReference>
<dbReference type="InterPro" id="IPR026302">
    <property type="entry name" value="NEDD4-bd_p2"/>
</dbReference>
<name>A0ABD1K694_9TELE</name>
<dbReference type="Pfam" id="PF13671">
    <property type="entry name" value="AAA_33"/>
    <property type="match status" value="1"/>
</dbReference>
<dbReference type="EMBL" id="JBHFQA010000008">
    <property type="protein sequence ID" value="KAL2094661.1"/>
    <property type="molecule type" value="Genomic_DNA"/>
</dbReference>
<dbReference type="PANTHER" id="PTHR13308:SF5">
    <property type="entry name" value="NEDD4-BINDING PROTEIN 2-LIKE 1"/>
    <property type="match status" value="1"/>
</dbReference>